<keyword evidence="2" id="KW-1185">Reference proteome</keyword>
<protein>
    <submittedName>
        <fullName evidence="1">Uncharacterized protein</fullName>
    </submittedName>
</protein>
<comment type="caution">
    <text evidence="1">The sequence shown here is derived from an EMBL/GenBank/DDBJ whole genome shotgun (WGS) entry which is preliminary data.</text>
</comment>
<gene>
    <name evidence="1" type="ORF">PGIGA_G00153000</name>
</gene>
<sequence length="917" mass="103188">MEEREESCSFNVGGCVFSIPLNRLAYFQDSLLLKSASAHGDNSTLFIDRDGCAFRHVYDYISTGKLTSACASEINILHELAAGLHLTALQQALENLLQVTDCCKIRAFNSKPEPESSVHKVMPQGLVSTPLVASKEEVLYCFVLLEHVHLHPGLITHDNLLWLCEDVAIIECSSHLFRFIANFLQSDTVLLPELFSEYGELCDEARMVGMTEFIETLQELSDWKDGSTSSDSCSEGQMCCAMEPLYVLSLSLLVKYPDSSLGQLCVDSNLEGSRLYITGTGVLFQHVENWLGTSRLPLTRTAEELPCLCGYLDNQDGVYLAIREAMRELFHRRETTGHMSAMSWSASVSTFTLYKVVKVYAGTHWYATYFKTLIKHPELLSNSTKSKWIVFGESLLVKGDGQMFRHILNFLRCGRLLLPADFREWPLLCQEIEAFQIPALSSALQSCSDYRAWCKARAQPRNLFTSCKDEDILDSSLDSEESLDEYEPLSFQRESPDNTLLSSETSSTHSENEAVCVSVGASAITEVRPAATEKTERTEEISLTSLICRSPPATAISSSSCPHEELMIKNSSKLLPASTACSGSKGFSEDYWNREMASILHMLRESRQKEDSPLLERLALLMETSRLSRTELMRILSELSDTEKSALTVALVTAFYSNWQSCREQQQYSSTGSAQREHAHTEERLEPNTHMHRELSQSPSRGLRQNNQMAMQRASVRGSVFPITSFTSPVGGCVLTVEHPSVLGRGEAGGYFTHSVIYTEQPQMVQLARKEGNDVAFAYFSMSYEEMVYARECHAFLTGTILDSRRLDLKDCIVKLVHHLWTGHMGVDNFVQELLTVIRVRPHKQLEKQEKLLQWVKFTLPLAKRYTECIRELLRKTSLHTVSLFPPDLLEVTIPTQKRCVWSSSDQRPLSSTAGFD</sequence>
<name>A0ACC5XQ39_PANGG</name>
<dbReference type="EMBL" id="CM040478">
    <property type="protein sequence ID" value="MCI4393051.1"/>
    <property type="molecule type" value="Genomic_DNA"/>
</dbReference>
<evidence type="ECO:0000313" key="2">
    <source>
        <dbReference type="Proteomes" id="UP000829447"/>
    </source>
</evidence>
<organism evidence="1 2">
    <name type="scientific">Pangasianodon gigas</name>
    <name type="common">Mekong giant catfish</name>
    <name type="synonym">Pangasius gigas</name>
    <dbReference type="NCBI Taxonomy" id="30993"/>
    <lineage>
        <taxon>Eukaryota</taxon>
        <taxon>Metazoa</taxon>
        <taxon>Chordata</taxon>
        <taxon>Craniata</taxon>
        <taxon>Vertebrata</taxon>
        <taxon>Euteleostomi</taxon>
        <taxon>Actinopterygii</taxon>
        <taxon>Neopterygii</taxon>
        <taxon>Teleostei</taxon>
        <taxon>Ostariophysi</taxon>
        <taxon>Siluriformes</taxon>
        <taxon>Pangasiidae</taxon>
        <taxon>Pangasianodon</taxon>
    </lineage>
</organism>
<evidence type="ECO:0000313" key="1">
    <source>
        <dbReference type="EMBL" id="MCI4393051.1"/>
    </source>
</evidence>
<accession>A0ACC5XQ39</accession>
<reference evidence="1 2" key="1">
    <citation type="journal article" date="2022" name="bioRxiv">
        <title>An ancient truncated duplication of the anti-Mullerian hormone receptor type 2 gene is a potential conserved master sex determinant in the Pangasiidae catfish family.</title>
        <authorList>
            <person name="Wen M."/>
            <person name="Pan Q."/>
            <person name="Jouanno E."/>
            <person name="Montfort J."/>
            <person name="Zahm M."/>
            <person name="Cabau C."/>
            <person name="Klopp C."/>
            <person name="Iampietro C."/>
            <person name="Roques C."/>
            <person name="Bouchez O."/>
            <person name="Castinel A."/>
            <person name="Donnadieu C."/>
            <person name="Parrinello H."/>
            <person name="Poncet C."/>
            <person name="Belmonte E."/>
            <person name="Gautier V."/>
            <person name="Avarre J.-C."/>
            <person name="Dugue R."/>
            <person name="Gustiano R."/>
            <person name="Ha T.T.T."/>
            <person name="Campet M."/>
            <person name="Sriphairoj K."/>
            <person name="Ribolli J."/>
            <person name="de Almeida F.L."/>
            <person name="Desvignes T."/>
            <person name="Postlethwait J.H."/>
            <person name="Bucao C.F."/>
            <person name="Robinson-Rechavi M."/>
            <person name="Bobe J."/>
            <person name="Herpin A."/>
            <person name="Guiguen Y."/>
        </authorList>
    </citation>
    <scope>NUCLEOTIDE SEQUENCE [LARGE SCALE GENOMIC DNA]</scope>
    <source>
        <strain evidence="1">YG-Dec2019</strain>
    </source>
</reference>
<dbReference type="Proteomes" id="UP000829447">
    <property type="component" value="Linkage Group LG25"/>
</dbReference>
<proteinExistence type="predicted"/>